<name>A0A137P5D0_CONC2</name>
<dbReference type="CDD" id="cd14831">
    <property type="entry name" value="AP1_sigma"/>
    <property type="match status" value="1"/>
</dbReference>
<accession>A0A137P5D0</accession>
<evidence type="ECO:0000256" key="4">
    <source>
        <dbReference type="ARBA" id="ARBA00022448"/>
    </source>
</evidence>
<dbReference type="Gene3D" id="3.30.450.60">
    <property type="match status" value="1"/>
</dbReference>
<keyword evidence="4 9" id="KW-0813">Transport</keyword>
<evidence type="ECO:0000313" key="12">
    <source>
        <dbReference type="Proteomes" id="UP000070444"/>
    </source>
</evidence>
<dbReference type="GO" id="GO:0005829">
    <property type="term" value="C:cytosol"/>
    <property type="evidence" value="ECO:0007669"/>
    <property type="project" value="GOC"/>
</dbReference>
<evidence type="ECO:0000256" key="8">
    <source>
        <dbReference type="ARBA" id="ARBA00023329"/>
    </source>
</evidence>
<dbReference type="GO" id="GO:0035615">
    <property type="term" value="F:clathrin adaptor activity"/>
    <property type="evidence" value="ECO:0007669"/>
    <property type="project" value="InterPro"/>
</dbReference>
<reference evidence="11 12" key="1">
    <citation type="journal article" date="2015" name="Genome Biol. Evol.">
        <title>Phylogenomic analyses indicate that early fungi evolved digesting cell walls of algal ancestors of land plants.</title>
        <authorList>
            <person name="Chang Y."/>
            <person name="Wang S."/>
            <person name="Sekimoto S."/>
            <person name="Aerts A.L."/>
            <person name="Choi C."/>
            <person name="Clum A."/>
            <person name="LaButti K.M."/>
            <person name="Lindquist E.A."/>
            <person name="Yee Ngan C."/>
            <person name="Ohm R.A."/>
            <person name="Salamov A.A."/>
            <person name="Grigoriev I.V."/>
            <person name="Spatafora J.W."/>
            <person name="Berbee M.L."/>
        </authorList>
    </citation>
    <scope>NUCLEOTIDE SEQUENCE [LARGE SCALE GENOMIC DNA]</scope>
    <source>
        <strain evidence="11 12">NRRL 28638</strain>
    </source>
</reference>
<evidence type="ECO:0000259" key="10">
    <source>
        <dbReference type="Pfam" id="PF01217"/>
    </source>
</evidence>
<dbReference type="GO" id="GO:0030121">
    <property type="term" value="C:AP-1 adaptor complex"/>
    <property type="evidence" value="ECO:0007669"/>
    <property type="project" value="InterPro"/>
</dbReference>
<keyword evidence="6" id="KW-0333">Golgi apparatus</keyword>
<dbReference type="SUPFAM" id="SSF64356">
    <property type="entry name" value="SNARE-like"/>
    <property type="match status" value="1"/>
</dbReference>
<protein>
    <recommendedName>
        <fullName evidence="9">AP complex subunit sigma</fullName>
    </recommendedName>
</protein>
<dbReference type="AlphaFoldDB" id="A0A137P5D0"/>
<evidence type="ECO:0000256" key="3">
    <source>
        <dbReference type="ARBA" id="ARBA00006972"/>
    </source>
</evidence>
<keyword evidence="5 9" id="KW-0653">Protein transport</keyword>
<dbReference type="InterPro" id="IPR011012">
    <property type="entry name" value="Longin-like_dom_sf"/>
</dbReference>
<keyword evidence="8" id="KW-0968">Cytoplasmic vesicle</keyword>
<evidence type="ECO:0000256" key="7">
    <source>
        <dbReference type="ARBA" id="ARBA00023136"/>
    </source>
</evidence>
<dbReference type="InterPro" id="IPR044733">
    <property type="entry name" value="AP1_sigma"/>
</dbReference>
<evidence type="ECO:0000313" key="11">
    <source>
        <dbReference type="EMBL" id="KXN70218.1"/>
    </source>
</evidence>
<evidence type="ECO:0000256" key="6">
    <source>
        <dbReference type="ARBA" id="ARBA00023034"/>
    </source>
</evidence>
<dbReference type="PROSITE" id="PS00989">
    <property type="entry name" value="CLAT_ADAPTOR_S"/>
    <property type="match status" value="1"/>
</dbReference>
<dbReference type="GO" id="GO:0016482">
    <property type="term" value="P:cytosolic transport"/>
    <property type="evidence" value="ECO:0007669"/>
    <property type="project" value="UniProtKB-ARBA"/>
</dbReference>
<dbReference type="Proteomes" id="UP000070444">
    <property type="component" value="Unassembled WGS sequence"/>
</dbReference>
<dbReference type="InterPro" id="IPR022775">
    <property type="entry name" value="AP_mu_sigma_su"/>
</dbReference>
<dbReference type="STRING" id="796925.A0A137P5D0"/>
<keyword evidence="7 9" id="KW-0472">Membrane</keyword>
<feature type="domain" description="AP complex mu/sigma subunit" evidence="10">
    <location>
        <begin position="3"/>
        <end position="139"/>
    </location>
</feature>
<dbReference type="EMBL" id="KQ964509">
    <property type="protein sequence ID" value="KXN70218.1"/>
    <property type="molecule type" value="Genomic_DNA"/>
</dbReference>
<gene>
    <name evidence="11" type="ORF">CONCODRAFT_58590</name>
</gene>
<dbReference type="OMA" id="KAYHILD"/>
<dbReference type="FunFam" id="3.30.450.60:FF:000007">
    <property type="entry name" value="AP complex subunit sigma"/>
    <property type="match status" value="1"/>
</dbReference>
<evidence type="ECO:0000256" key="5">
    <source>
        <dbReference type="ARBA" id="ARBA00022927"/>
    </source>
</evidence>
<evidence type="ECO:0000256" key="9">
    <source>
        <dbReference type="PIRNR" id="PIRNR015588"/>
    </source>
</evidence>
<dbReference type="InterPro" id="IPR016635">
    <property type="entry name" value="AP_complex_ssu"/>
</dbReference>
<evidence type="ECO:0000256" key="1">
    <source>
        <dbReference type="ARBA" id="ARBA00004555"/>
    </source>
</evidence>
<keyword evidence="12" id="KW-1185">Reference proteome</keyword>
<dbReference type="OrthoDB" id="371463at2759"/>
<dbReference type="PIRSF" id="PIRSF015588">
    <property type="entry name" value="AP_complex_sigma"/>
    <property type="match status" value="1"/>
</dbReference>
<organism evidence="11 12">
    <name type="scientific">Conidiobolus coronatus (strain ATCC 28846 / CBS 209.66 / NRRL 28638)</name>
    <name type="common">Delacroixia coronata</name>
    <dbReference type="NCBI Taxonomy" id="796925"/>
    <lineage>
        <taxon>Eukaryota</taxon>
        <taxon>Fungi</taxon>
        <taxon>Fungi incertae sedis</taxon>
        <taxon>Zoopagomycota</taxon>
        <taxon>Entomophthoromycotina</taxon>
        <taxon>Entomophthoromycetes</taxon>
        <taxon>Entomophthorales</taxon>
        <taxon>Ancylistaceae</taxon>
        <taxon>Conidiobolus</taxon>
    </lineage>
</organism>
<comment type="similarity">
    <text evidence="3 9">Belongs to the adaptor complexes small subunit family.</text>
</comment>
<dbReference type="Pfam" id="PF01217">
    <property type="entry name" value="Clat_adaptor_s"/>
    <property type="match status" value="1"/>
</dbReference>
<dbReference type="PANTHER" id="PTHR11753">
    <property type="entry name" value="ADAPTOR COMPLEXES SMALL SUBUNIT FAMILY"/>
    <property type="match status" value="1"/>
</dbReference>
<evidence type="ECO:0000256" key="2">
    <source>
        <dbReference type="ARBA" id="ARBA00004640"/>
    </source>
</evidence>
<sequence length="162" mass="19219">MGINYLLLINREGKVRLNKFYKTLELRKKNKILKDVSQLVLGRKKDMCNFVDYEDTKIVYRKYASLYFVVSVNHDDNELITLEIIHRYVEILDRYFGNVCELDIIFNFEKAYNILDELIVSGELLESNKAIVLNVIKQHEIIDDTEKMEHLIPEIKYILGEE</sequence>
<comment type="subcellular location">
    <subcellularLocation>
        <location evidence="2">Cytoplasmic vesicle</location>
        <location evidence="2">Clathrin-coated vesicle membrane</location>
    </subcellularLocation>
    <subcellularLocation>
        <location evidence="1">Golgi apparatus</location>
    </subcellularLocation>
</comment>
<dbReference type="GO" id="GO:0006886">
    <property type="term" value="P:intracellular protein transport"/>
    <property type="evidence" value="ECO:0007669"/>
    <property type="project" value="UniProtKB-UniRule"/>
</dbReference>
<proteinExistence type="inferred from homology"/>
<dbReference type="InterPro" id="IPR000804">
    <property type="entry name" value="Clathrin_sm-chain_CS"/>
</dbReference>